<gene>
    <name evidence="1" type="ORF">PVC01_000040300</name>
</gene>
<reference evidence="1 2" key="1">
    <citation type="submission" date="2016-07" db="EMBL/GenBank/DDBJ databases">
        <authorList>
            <consortium name="Pathogen Informatics"/>
        </authorList>
    </citation>
    <scope>NUCLEOTIDE SEQUENCE [LARGE SCALE GENOMIC DNA]</scope>
</reference>
<name>A0A1G4E9G5_PLAVI</name>
<evidence type="ECO:0000313" key="2">
    <source>
        <dbReference type="Proteomes" id="UP000305196"/>
    </source>
</evidence>
<protein>
    <submittedName>
        <fullName evidence="1">Vir protein, putative</fullName>
    </submittedName>
</protein>
<dbReference type="AlphaFoldDB" id="A0A1G4E9G5"/>
<accession>A0A1G4E9G5</accession>
<dbReference type="Pfam" id="PF05795">
    <property type="entry name" value="Plasmodium_Vir"/>
    <property type="match status" value="1"/>
</dbReference>
<dbReference type="EMBL" id="FLYI01000078">
    <property type="protein sequence ID" value="SCA60014.1"/>
    <property type="molecule type" value="Genomic_DNA"/>
</dbReference>
<dbReference type="VEuPathDB" id="PlasmoDB:PVX_167265"/>
<dbReference type="Proteomes" id="UP000305196">
    <property type="component" value="Unassembled WGS sequence"/>
</dbReference>
<organism evidence="1 2">
    <name type="scientific">Plasmodium vivax</name>
    <name type="common">malaria parasite P. vivax</name>
    <dbReference type="NCBI Taxonomy" id="5855"/>
    <lineage>
        <taxon>Eukaryota</taxon>
        <taxon>Sar</taxon>
        <taxon>Alveolata</taxon>
        <taxon>Apicomplexa</taxon>
        <taxon>Aconoidasida</taxon>
        <taxon>Haemosporida</taxon>
        <taxon>Plasmodiidae</taxon>
        <taxon>Plasmodium</taxon>
        <taxon>Plasmodium (Plasmodium)</taxon>
    </lineage>
</organism>
<sequence length="140" mass="16871">MYRTYKGILETWDHGSISNTPKDCIAFKEEHIREHQDTFINAQCSKAQHYLSKIETSSDPQYISNACKYFVYWLYYDVLKKERNNNKILKIYKDVLTAYIGGSGKKNFRNYVSFFSERTIENLLKLTEMYDYFYKFKKEK</sequence>
<dbReference type="InterPro" id="IPR008780">
    <property type="entry name" value="Plasmodium_Vir"/>
</dbReference>
<proteinExistence type="predicted"/>
<evidence type="ECO:0000313" key="1">
    <source>
        <dbReference type="EMBL" id="SCA60014.1"/>
    </source>
</evidence>